<keyword evidence="2" id="KW-1185">Reference proteome</keyword>
<evidence type="ECO:0000313" key="2">
    <source>
        <dbReference type="Proteomes" id="UP000240883"/>
    </source>
</evidence>
<dbReference type="EMBL" id="KZ678141">
    <property type="protein sequence ID" value="PSN62489.1"/>
    <property type="molecule type" value="Genomic_DNA"/>
</dbReference>
<dbReference type="Proteomes" id="UP000240883">
    <property type="component" value="Unassembled WGS sequence"/>
</dbReference>
<evidence type="ECO:0000313" key="1">
    <source>
        <dbReference type="EMBL" id="PSN62489.1"/>
    </source>
</evidence>
<organism evidence="1 2">
    <name type="scientific">Corynespora cassiicola Philippines</name>
    <dbReference type="NCBI Taxonomy" id="1448308"/>
    <lineage>
        <taxon>Eukaryota</taxon>
        <taxon>Fungi</taxon>
        <taxon>Dikarya</taxon>
        <taxon>Ascomycota</taxon>
        <taxon>Pezizomycotina</taxon>
        <taxon>Dothideomycetes</taxon>
        <taxon>Pleosporomycetidae</taxon>
        <taxon>Pleosporales</taxon>
        <taxon>Corynesporascaceae</taxon>
        <taxon>Corynespora</taxon>
    </lineage>
</organism>
<reference evidence="1 2" key="1">
    <citation type="journal article" date="2018" name="Front. Microbiol.">
        <title>Genome-Wide Analysis of Corynespora cassiicola Leaf Fall Disease Putative Effectors.</title>
        <authorList>
            <person name="Lopez D."/>
            <person name="Ribeiro S."/>
            <person name="Label P."/>
            <person name="Fumanal B."/>
            <person name="Venisse J.S."/>
            <person name="Kohler A."/>
            <person name="de Oliveira R.R."/>
            <person name="Labutti K."/>
            <person name="Lipzen A."/>
            <person name="Lail K."/>
            <person name="Bauer D."/>
            <person name="Ohm R.A."/>
            <person name="Barry K.W."/>
            <person name="Spatafora J."/>
            <person name="Grigoriev I.V."/>
            <person name="Martin F.M."/>
            <person name="Pujade-Renaud V."/>
        </authorList>
    </citation>
    <scope>NUCLEOTIDE SEQUENCE [LARGE SCALE GENOMIC DNA]</scope>
    <source>
        <strain evidence="1 2">Philippines</strain>
    </source>
</reference>
<accession>A0A2T2NAR9</accession>
<proteinExistence type="predicted"/>
<sequence>MRISHKMFQQMLHFFVGYKSPVDSNNPFPSVAQIDIFHNLDYISYRSLPNAKMLSKILISIAFLTAATQAVLPSVQLYSTDNCASGTQDGTFIPSQTTECQPIFGTPISNAQGARVQGRIDPGCTYQFFAFRNCTSNDNNFVNRTSASDPNECFAVRHHESIGVGSLLLVGNCVA</sequence>
<protein>
    <submittedName>
        <fullName evidence="1">Uncharacterized protein</fullName>
    </submittedName>
</protein>
<name>A0A2T2NAR9_CORCC</name>
<gene>
    <name evidence="1" type="ORF">BS50DRAFT_679883</name>
</gene>
<dbReference type="AlphaFoldDB" id="A0A2T2NAR9"/>